<protein>
    <recommendedName>
        <fullName evidence="1">Reverse transcriptase domain-containing protein</fullName>
    </recommendedName>
</protein>
<dbReference type="Pfam" id="PF00078">
    <property type="entry name" value="RVT_1"/>
    <property type="match status" value="1"/>
</dbReference>
<dbReference type="AlphaFoldDB" id="A0A016T4N3"/>
<feature type="domain" description="Reverse transcriptase" evidence="1">
    <location>
        <begin position="1"/>
        <end position="289"/>
    </location>
</feature>
<accession>A0A016T4N3</accession>
<dbReference type="InterPro" id="IPR000477">
    <property type="entry name" value="RT_dom"/>
</dbReference>
<keyword evidence="3" id="KW-1185">Reference proteome</keyword>
<sequence length="313" mass="35594">MIDCGMIRLSVSDKGGEFVVMPQPLDREITELHLSDPTVYRCTTQSEFVSQYRRLNHVWMMTGKAAGLSEVLLSGLKIENPNCPVFYSLIKTHKLSIRDLKPLPVTEYKIRFIASCVGGPTKRISWFLNKIKNNCVIESFDVSSLYTNVSVDDALQALNEMLELHEREIETYGLGRARIMTLVKECLKCNVFKWSGKYFSQIRGLAMGQRLAPVLAICFMGRIGEPLPLRRPLLYCRYIDDCCVIASTQSEMDECFRLLNEQSQHIKLTRETPLDKIDNSKCSWSVVVMFVLSVLKNHSGHALTDPCAKSRIN</sequence>
<dbReference type="OrthoDB" id="5831138at2759"/>
<organism evidence="2 3">
    <name type="scientific">Ancylostoma ceylanicum</name>
    <dbReference type="NCBI Taxonomy" id="53326"/>
    <lineage>
        <taxon>Eukaryota</taxon>
        <taxon>Metazoa</taxon>
        <taxon>Ecdysozoa</taxon>
        <taxon>Nematoda</taxon>
        <taxon>Chromadorea</taxon>
        <taxon>Rhabditida</taxon>
        <taxon>Rhabditina</taxon>
        <taxon>Rhabditomorpha</taxon>
        <taxon>Strongyloidea</taxon>
        <taxon>Ancylostomatidae</taxon>
        <taxon>Ancylostomatinae</taxon>
        <taxon>Ancylostoma</taxon>
    </lineage>
</organism>
<dbReference type="PROSITE" id="PS50878">
    <property type="entry name" value="RT_POL"/>
    <property type="match status" value="1"/>
</dbReference>
<dbReference type="EMBL" id="JARK01001475">
    <property type="protein sequence ID" value="EYB97637.1"/>
    <property type="molecule type" value="Genomic_DNA"/>
</dbReference>
<gene>
    <name evidence="2" type="primary">Acey_s0139.g2134</name>
    <name evidence="2" type="ORF">Y032_0139g2134</name>
</gene>
<reference evidence="3" key="1">
    <citation type="journal article" date="2015" name="Nat. Genet.">
        <title>The genome and transcriptome of the zoonotic hookworm Ancylostoma ceylanicum identify infection-specific gene families.</title>
        <authorList>
            <person name="Schwarz E.M."/>
            <person name="Hu Y."/>
            <person name="Antoshechkin I."/>
            <person name="Miller M.M."/>
            <person name="Sternberg P.W."/>
            <person name="Aroian R.V."/>
        </authorList>
    </citation>
    <scope>NUCLEOTIDE SEQUENCE</scope>
    <source>
        <strain evidence="3">HY135</strain>
    </source>
</reference>
<comment type="caution">
    <text evidence="2">The sequence shown here is derived from an EMBL/GenBank/DDBJ whole genome shotgun (WGS) entry which is preliminary data.</text>
</comment>
<name>A0A016T4N3_9BILA</name>
<evidence type="ECO:0000259" key="1">
    <source>
        <dbReference type="PROSITE" id="PS50878"/>
    </source>
</evidence>
<evidence type="ECO:0000313" key="2">
    <source>
        <dbReference type="EMBL" id="EYB97637.1"/>
    </source>
</evidence>
<dbReference type="Proteomes" id="UP000024635">
    <property type="component" value="Unassembled WGS sequence"/>
</dbReference>
<dbReference type="PANTHER" id="PTHR21301">
    <property type="entry name" value="REVERSE TRANSCRIPTASE"/>
    <property type="match status" value="1"/>
</dbReference>
<proteinExistence type="predicted"/>
<evidence type="ECO:0000313" key="3">
    <source>
        <dbReference type="Proteomes" id="UP000024635"/>
    </source>
</evidence>
<dbReference type="PANTHER" id="PTHR21301:SF10">
    <property type="entry name" value="REVERSE TRANSCRIPTASE DOMAIN-CONTAINING PROTEIN"/>
    <property type="match status" value="1"/>
</dbReference>